<dbReference type="Pfam" id="PF11907">
    <property type="entry name" value="DUF3427"/>
    <property type="match status" value="1"/>
</dbReference>
<gene>
    <name evidence="1" type="ORF">GS424_012720</name>
</gene>
<dbReference type="Pfam" id="PF26350">
    <property type="entry name" value="DUF8090"/>
    <property type="match status" value="1"/>
</dbReference>
<dbReference type="InterPro" id="IPR027417">
    <property type="entry name" value="P-loop_NTPase"/>
</dbReference>
<keyword evidence="1" id="KW-0347">Helicase</keyword>
<dbReference type="InterPro" id="IPR021835">
    <property type="entry name" value="DUF3427"/>
</dbReference>
<evidence type="ECO:0000313" key="2">
    <source>
        <dbReference type="Proteomes" id="UP000478463"/>
    </source>
</evidence>
<dbReference type="Pfam" id="PF00271">
    <property type="entry name" value="Helicase_C"/>
    <property type="match status" value="1"/>
</dbReference>
<dbReference type="GO" id="GO:0016787">
    <property type="term" value="F:hydrolase activity"/>
    <property type="evidence" value="ECO:0007669"/>
    <property type="project" value="InterPro"/>
</dbReference>
<dbReference type="InterPro" id="IPR014001">
    <property type="entry name" value="Helicase_ATP-bd"/>
</dbReference>
<dbReference type="Proteomes" id="UP000478463">
    <property type="component" value="Chromosome"/>
</dbReference>
<dbReference type="PANTHER" id="PTHR47396:SF1">
    <property type="entry name" value="ATP-DEPENDENT HELICASE IRC3-RELATED"/>
    <property type="match status" value="1"/>
</dbReference>
<dbReference type="GO" id="GO:0005524">
    <property type="term" value="F:ATP binding"/>
    <property type="evidence" value="ECO:0007669"/>
    <property type="project" value="InterPro"/>
</dbReference>
<dbReference type="Pfam" id="PF04851">
    <property type="entry name" value="ResIII"/>
    <property type="match status" value="1"/>
</dbReference>
<keyword evidence="1" id="KW-0067">ATP-binding</keyword>
<dbReference type="SMART" id="SM00490">
    <property type="entry name" value="HELICc"/>
    <property type="match status" value="1"/>
</dbReference>
<reference evidence="1 2" key="1">
    <citation type="submission" date="2020-10" db="EMBL/GenBank/DDBJ databases">
        <title>Eggerthella sp. nov., isolated from human feces.</title>
        <authorList>
            <person name="Yajun G."/>
        </authorList>
    </citation>
    <scope>NUCLEOTIDE SEQUENCE [LARGE SCALE GENOMIC DNA]</scope>
    <source>
        <strain evidence="1 2">HF-1101</strain>
    </source>
</reference>
<dbReference type="GO" id="GO:0004386">
    <property type="term" value="F:helicase activity"/>
    <property type="evidence" value="ECO:0007669"/>
    <property type="project" value="UniProtKB-KW"/>
</dbReference>
<dbReference type="KEGG" id="egd:GS424_012720"/>
<dbReference type="Gene3D" id="3.30.870.10">
    <property type="entry name" value="Endonuclease Chain A"/>
    <property type="match status" value="1"/>
</dbReference>
<dbReference type="InterPro" id="IPR050742">
    <property type="entry name" value="Helicase_Restrict-Modif_Enz"/>
</dbReference>
<dbReference type="SMART" id="SM00487">
    <property type="entry name" value="DEXDc"/>
    <property type="match status" value="1"/>
</dbReference>
<organism evidence="1 2">
    <name type="scientific">Eggerthella guodeyinii</name>
    <dbReference type="NCBI Taxonomy" id="2690837"/>
    <lineage>
        <taxon>Bacteria</taxon>
        <taxon>Bacillati</taxon>
        <taxon>Actinomycetota</taxon>
        <taxon>Coriobacteriia</taxon>
        <taxon>Eggerthellales</taxon>
        <taxon>Eggerthellaceae</taxon>
        <taxon>Eggerthella</taxon>
    </lineage>
</organism>
<dbReference type="CDD" id="cd18032">
    <property type="entry name" value="DEXHc_RE_I_III_res"/>
    <property type="match status" value="1"/>
</dbReference>
<dbReference type="InterPro" id="IPR058403">
    <property type="entry name" value="DUF8090"/>
</dbReference>
<dbReference type="SUPFAM" id="SSF56024">
    <property type="entry name" value="Phospholipase D/nuclease"/>
    <property type="match status" value="1"/>
</dbReference>
<dbReference type="GO" id="GO:0003677">
    <property type="term" value="F:DNA binding"/>
    <property type="evidence" value="ECO:0007669"/>
    <property type="project" value="InterPro"/>
</dbReference>
<dbReference type="CDD" id="cd18799">
    <property type="entry name" value="SF2_C_EcoAI-like"/>
    <property type="match status" value="1"/>
</dbReference>
<dbReference type="InterPro" id="IPR025202">
    <property type="entry name" value="PLD-like_dom"/>
</dbReference>
<dbReference type="AlphaFoldDB" id="A0A6L7ITG9"/>
<dbReference type="Gene3D" id="3.40.50.300">
    <property type="entry name" value="P-loop containing nucleotide triphosphate hydrolases"/>
    <property type="match status" value="2"/>
</dbReference>
<dbReference type="PROSITE" id="PS51194">
    <property type="entry name" value="HELICASE_CTER"/>
    <property type="match status" value="1"/>
</dbReference>
<evidence type="ECO:0000313" key="1">
    <source>
        <dbReference type="EMBL" id="QOS67375.1"/>
    </source>
</evidence>
<dbReference type="PANTHER" id="PTHR47396">
    <property type="entry name" value="TYPE I RESTRICTION ENZYME ECOKI R PROTEIN"/>
    <property type="match status" value="1"/>
</dbReference>
<dbReference type="InterPro" id="IPR006935">
    <property type="entry name" value="Helicase/UvrB_N"/>
</dbReference>
<dbReference type="GO" id="GO:0005829">
    <property type="term" value="C:cytosol"/>
    <property type="evidence" value="ECO:0007669"/>
    <property type="project" value="TreeGrafter"/>
</dbReference>
<name>A0A6L7ITG9_9ACTN</name>
<dbReference type="RefSeq" id="WP_160942689.1">
    <property type="nucleotide sequence ID" value="NZ_CP063310.1"/>
</dbReference>
<dbReference type="PROSITE" id="PS51192">
    <property type="entry name" value="HELICASE_ATP_BIND_1"/>
    <property type="match status" value="1"/>
</dbReference>
<sequence>MADPRDYAIVSFEQCLHASYIDSGKETERSDSPLNPRIIANDQRSATNLLSVIKTQLKSCASFDFSVAFISDGGLQALIEVLNELRDNGIPGRFLTSTYLNFNSPAALRKLLEFPNIETRVYQGNMHAKGYFFNKGELSTVIIGSSNCTQTALTCNKEWNVLFHSYANGEMLKSACKEFENLWSDAVTTNLTEAWIGEYERYNAKEDAPKSTRRSTFKAGQTVLSADGESTVVPNSMQQHALEALDELHDREEPRALLISATGTGKTYLSAFDVLATKPQRVLFVAHRMRILDASKKSFETVLGDRYTYETYGSGSAKPTAQCTFAMVETLKRHLVEFDPNEFDYIIIDEAHRSGADGYRAIMDHFTPAFFLGMTATPDRTDGYDVYSLFNHVIAYRITLQDALENDMLAPFHYFGIADLLIDDEVVDDPRLFAMLCSQERARHIAEKIEAYSVDKKNRRGLIFCNKNEEAAALSKELNALGYRTMALSGNDSDKVRDDAILRLENGEIEYIFSVNIFNEGIDIPSVNQIIMLRRTESAIVFIQQLGRGLRKAEEKEYTLVLDFIGNYQKNYFIPIALSGDRTYNKDSLRAFVKEGSTIIPGCSTINFDRVSETRIFRSIDDGSFNGVKLIREEYEHLKQMLGRIPTLFDFDENESIDPQRIFAKFGSYHAFLERYEPRYATVFDDAQCIALKFISQKLANGKRIEELLLMKELMSNSELPTKCLFEAIFEATGRSTNQRTVESACRVLSGSFSSSGQPLIAFDGERYLLNAKFAASLNQEEFKRQVLEAIDFGISRNASLYGEPYRDTSFVLNAKYTYEDVCRLLNWEKDVNGQIISGYKYDEGTNTFPVFINYDKDPSISDTIRYEDRFVSDRELIAISKAPRTLQSPEIKRLQAWPGNGMRSYLFVRKNKDDKDGGKEFYFLGEIAPSGTYRLFTMPNTTNSAVEITYRLDQPVRADLYDYLTSDLDQ</sequence>
<keyword evidence="1" id="KW-0547">Nucleotide-binding</keyword>
<dbReference type="CDD" id="cd09204">
    <property type="entry name" value="PLDc_N_DEXD_b2"/>
    <property type="match status" value="1"/>
</dbReference>
<dbReference type="Pfam" id="PF13091">
    <property type="entry name" value="PLDc_2"/>
    <property type="match status" value="1"/>
</dbReference>
<dbReference type="EMBL" id="CP063310">
    <property type="protein sequence ID" value="QOS67375.1"/>
    <property type="molecule type" value="Genomic_DNA"/>
</dbReference>
<dbReference type="SUPFAM" id="SSF52540">
    <property type="entry name" value="P-loop containing nucleoside triphosphate hydrolases"/>
    <property type="match status" value="1"/>
</dbReference>
<proteinExistence type="predicted"/>
<protein>
    <submittedName>
        <fullName evidence="1">DEAD/DEAH box helicase</fullName>
    </submittedName>
</protein>
<accession>A0A6L7ITG9</accession>
<keyword evidence="1" id="KW-0378">Hydrolase</keyword>
<dbReference type="InterPro" id="IPR001650">
    <property type="entry name" value="Helicase_C-like"/>
</dbReference>